<sequence length="669" mass="74215">MAANISLDQINQEVVETIVPVIVYVVILMVIGIVGNPLVIVFYGIKLKATASYMFIVSLAVFDLIVSCISMPLEIVDLVQFYTFESEAACKILRFVNYFATITSGVFLIAIAVDRYRKICRPFKPQITNEYAKIVIIISMIIGFFLSWPSFVFYTVQEINITETTGVIGRDCTTNRDEGFRLYITAYNILLFLCFFVSIVALLVLYCLVGRQLFNLRSFRFYVSKDKQPKEINRIALKERNGIETNVSKTTDSTHVYNKPVDDIDLKDEEVEEQGEKRDGALSTIQEHDDDEDFGSVSRPGSAVQQRPLSSKSLSLPARTNPKMLPVIATRVAPDKFNLDREYTGLTGITESSGRTYRTGTTGTWTLNRENSAMTEMTGLTESSEKTLQSNVTGLGLNRENTGMTEMTGLTGFSGSSGKTFQSTAHGGLNLNRENSDMTVMTGFTESSGKTFKTSSSGFGLYRENSGMTELTDLSDHSNAIKVVRPARNTVKGPPKAGRSKPRINSATTSVSLGSSITDVTGYSDSSSASKLTDVETRDGRARGNIDEKKTKSQNIDTKKYTVIMMSITIAFVISFLPYLGLITWRTLVKDYEINLLNKSELVAFQIGIRSFLINSAANPIIYGFLNTEFRHFALSVLCGICGCFRNEVFPKKQSRNSNEMSKESSKCS</sequence>
<evidence type="ECO:0000259" key="11">
    <source>
        <dbReference type="PROSITE" id="PS50262"/>
    </source>
</evidence>
<feature type="region of interest" description="Disordered" evidence="9">
    <location>
        <begin position="265"/>
        <end position="318"/>
    </location>
</feature>
<evidence type="ECO:0000256" key="8">
    <source>
        <dbReference type="RuleBase" id="RU000688"/>
    </source>
</evidence>
<keyword evidence="3 10" id="KW-1133">Transmembrane helix</keyword>
<dbReference type="SUPFAM" id="SSF81321">
    <property type="entry name" value="Family A G protein-coupled receptor-like"/>
    <property type="match status" value="1"/>
</dbReference>
<dbReference type="EMBL" id="JARBDR010000018">
    <property type="protein sequence ID" value="KAJ8322260.1"/>
    <property type="molecule type" value="Genomic_DNA"/>
</dbReference>
<comment type="similarity">
    <text evidence="8">Belongs to the G-protein coupled receptor 1 family.</text>
</comment>
<feature type="transmembrane region" description="Helical" evidence="10">
    <location>
        <begin position="52"/>
        <end position="75"/>
    </location>
</feature>
<dbReference type="PROSITE" id="PS50262">
    <property type="entry name" value="G_PROTEIN_RECEP_F1_2"/>
    <property type="match status" value="1"/>
</dbReference>
<dbReference type="PRINTS" id="PR00237">
    <property type="entry name" value="GPCRRHODOPSN"/>
</dbReference>
<keyword evidence="6 8" id="KW-0675">Receptor</keyword>
<keyword evidence="2 8" id="KW-0812">Transmembrane</keyword>
<feature type="transmembrane region" description="Helical" evidence="10">
    <location>
        <begin position="21"/>
        <end position="45"/>
    </location>
</feature>
<evidence type="ECO:0000256" key="4">
    <source>
        <dbReference type="ARBA" id="ARBA00023040"/>
    </source>
</evidence>
<gene>
    <name evidence="12" type="ORF">KUTeg_000731</name>
</gene>
<feature type="transmembrane region" description="Helical" evidence="10">
    <location>
        <begin position="95"/>
        <end position="113"/>
    </location>
</feature>
<dbReference type="PANTHER" id="PTHR24243:SF208">
    <property type="entry name" value="PYROKININ-1 RECEPTOR"/>
    <property type="match status" value="1"/>
</dbReference>
<dbReference type="PROSITE" id="PS00237">
    <property type="entry name" value="G_PROTEIN_RECEP_F1_1"/>
    <property type="match status" value="1"/>
</dbReference>
<evidence type="ECO:0000313" key="12">
    <source>
        <dbReference type="EMBL" id="KAJ8322260.1"/>
    </source>
</evidence>
<comment type="subcellular location">
    <subcellularLocation>
        <location evidence="1">Membrane</location>
        <topology evidence="1">Multi-pass membrane protein</topology>
    </subcellularLocation>
</comment>
<dbReference type="InterPro" id="IPR017452">
    <property type="entry name" value="GPCR_Rhodpsn_7TM"/>
</dbReference>
<feature type="transmembrane region" description="Helical" evidence="10">
    <location>
        <begin position="603"/>
        <end position="626"/>
    </location>
</feature>
<evidence type="ECO:0000256" key="5">
    <source>
        <dbReference type="ARBA" id="ARBA00023136"/>
    </source>
</evidence>
<evidence type="ECO:0000313" key="13">
    <source>
        <dbReference type="Proteomes" id="UP001217089"/>
    </source>
</evidence>
<keyword evidence="7 8" id="KW-0807">Transducer</keyword>
<evidence type="ECO:0000256" key="6">
    <source>
        <dbReference type="ARBA" id="ARBA00023170"/>
    </source>
</evidence>
<dbReference type="Proteomes" id="UP001217089">
    <property type="component" value="Unassembled WGS sequence"/>
</dbReference>
<comment type="caution">
    <text evidence="12">The sequence shown here is derived from an EMBL/GenBank/DDBJ whole genome shotgun (WGS) entry which is preliminary data.</text>
</comment>
<dbReference type="Gene3D" id="1.20.1070.10">
    <property type="entry name" value="Rhodopsin 7-helix transmembrane proteins"/>
    <property type="match status" value="2"/>
</dbReference>
<evidence type="ECO:0000256" key="7">
    <source>
        <dbReference type="ARBA" id="ARBA00023224"/>
    </source>
</evidence>
<evidence type="ECO:0000256" key="2">
    <source>
        <dbReference type="ARBA" id="ARBA00022692"/>
    </source>
</evidence>
<feature type="domain" description="G-protein coupled receptors family 1 profile" evidence="11">
    <location>
        <begin position="35"/>
        <end position="623"/>
    </location>
</feature>
<keyword evidence="13" id="KW-1185">Reference proteome</keyword>
<evidence type="ECO:0000256" key="9">
    <source>
        <dbReference type="SAM" id="MobiDB-lite"/>
    </source>
</evidence>
<organism evidence="12 13">
    <name type="scientific">Tegillarca granosa</name>
    <name type="common">Malaysian cockle</name>
    <name type="synonym">Anadara granosa</name>
    <dbReference type="NCBI Taxonomy" id="220873"/>
    <lineage>
        <taxon>Eukaryota</taxon>
        <taxon>Metazoa</taxon>
        <taxon>Spiralia</taxon>
        <taxon>Lophotrochozoa</taxon>
        <taxon>Mollusca</taxon>
        <taxon>Bivalvia</taxon>
        <taxon>Autobranchia</taxon>
        <taxon>Pteriomorphia</taxon>
        <taxon>Arcoida</taxon>
        <taxon>Arcoidea</taxon>
        <taxon>Arcidae</taxon>
        <taxon>Tegillarca</taxon>
    </lineage>
</organism>
<proteinExistence type="inferred from homology"/>
<accession>A0ABQ9G2P3</accession>
<keyword evidence="5 10" id="KW-0472">Membrane</keyword>
<evidence type="ECO:0000256" key="10">
    <source>
        <dbReference type="SAM" id="Phobius"/>
    </source>
</evidence>
<reference evidence="12 13" key="1">
    <citation type="submission" date="2022-12" db="EMBL/GenBank/DDBJ databases">
        <title>Chromosome-level genome of Tegillarca granosa.</title>
        <authorList>
            <person name="Kim J."/>
        </authorList>
    </citation>
    <scope>NUCLEOTIDE SEQUENCE [LARGE SCALE GENOMIC DNA]</scope>
    <source>
        <strain evidence="12">Teg-2019</strain>
        <tissue evidence="12">Adductor muscle</tissue>
    </source>
</reference>
<feature type="compositionally biased region" description="Polar residues" evidence="9">
    <location>
        <begin position="303"/>
        <end position="314"/>
    </location>
</feature>
<name>A0ABQ9G2P3_TEGGR</name>
<feature type="region of interest" description="Disordered" evidence="9">
    <location>
        <begin position="489"/>
        <end position="509"/>
    </location>
</feature>
<dbReference type="InterPro" id="IPR000276">
    <property type="entry name" value="GPCR_Rhodpsn"/>
</dbReference>
<feature type="transmembrane region" description="Helical" evidence="10">
    <location>
        <begin position="561"/>
        <end position="583"/>
    </location>
</feature>
<dbReference type="PANTHER" id="PTHR24243">
    <property type="entry name" value="G-PROTEIN COUPLED RECEPTOR"/>
    <property type="match status" value="1"/>
</dbReference>
<feature type="compositionally biased region" description="Polar residues" evidence="9">
    <location>
        <begin position="521"/>
        <end position="531"/>
    </location>
</feature>
<feature type="region of interest" description="Disordered" evidence="9">
    <location>
        <begin position="521"/>
        <end position="540"/>
    </location>
</feature>
<evidence type="ECO:0000256" key="1">
    <source>
        <dbReference type="ARBA" id="ARBA00004141"/>
    </source>
</evidence>
<evidence type="ECO:0000256" key="3">
    <source>
        <dbReference type="ARBA" id="ARBA00022989"/>
    </source>
</evidence>
<feature type="transmembrane region" description="Helical" evidence="10">
    <location>
        <begin position="134"/>
        <end position="156"/>
    </location>
</feature>
<feature type="transmembrane region" description="Helical" evidence="10">
    <location>
        <begin position="186"/>
        <end position="209"/>
    </location>
</feature>
<dbReference type="CDD" id="cd00637">
    <property type="entry name" value="7tm_classA_rhodopsin-like"/>
    <property type="match status" value="1"/>
</dbReference>
<keyword evidence="4 8" id="KW-0297">G-protein coupled receptor</keyword>
<protein>
    <recommendedName>
        <fullName evidence="11">G-protein coupled receptors family 1 profile domain-containing protein</fullName>
    </recommendedName>
</protein>
<dbReference type="Pfam" id="PF00001">
    <property type="entry name" value="7tm_1"/>
    <property type="match status" value="1"/>
</dbReference>